<name>A0ABM8QNN9_9BACT</name>
<dbReference type="Proteomes" id="UP000675880">
    <property type="component" value="Unassembled WGS sequence"/>
</dbReference>
<reference evidence="1 2" key="1">
    <citation type="submission" date="2021-02" db="EMBL/GenBank/DDBJ databases">
        <authorList>
            <person name="Han P."/>
        </authorList>
    </citation>
    <scope>NUCLEOTIDE SEQUENCE [LARGE SCALE GENOMIC DNA]</scope>
    <source>
        <strain evidence="1">Candidatus Nitrospira sp. ZN2</strain>
    </source>
</reference>
<accession>A0ABM8QNN9</accession>
<evidence type="ECO:0000313" key="2">
    <source>
        <dbReference type="Proteomes" id="UP000675880"/>
    </source>
</evidence>
<keyword evidence="2" id="KW-1185">Reference proteome</keyword>
<organism evidence="1 2">
    <name type="scientific">Nitrospira defluvii</name>
    <dbReference type="NCBI Taxonomy" id="330214"/>
    <lineage>
        <taxon>Bacteria</taxon>
        <taxon>Pseudomonadati</taxon>
        <taxon>Nitrospirota</taxon>
        <taxon>Nitrospiria</taxon>
        <taxon>Nitrospirales</taxon>
        <taxon>Nitrospiraceae</taxon>
        <taxon>Nitrospira</taxon>
    </lineage>
</organism>
<proteinExistence type="predicted"/>
<dbReference type="EMBL" id="CAJNBJ010000001">
    <property type="protein sequence ID" value="CAE6707078.1"/>
    <property type="molecule type" value="Genomic_DNA"/>
</dbReference>
<gene>
    <name evidence="1" type="ORF">NSPZN2_11030</name>
</gene>
<evidence type="ECO:0000313" key="1">
    <source>
        <dbReference type="EMBL" id="CAE6707078.1"/>
    </source>
</evidence>
<sequence>MTNPTFYACGIRSSISCHLRPWPPQSAARHSIMGHLDELMLQYKFPSITHVLKEIEEETSSDAYV</sequence>
<comment type="caution">
    <text evidence="1">The sequence shown here is derived from an EMBL/GenBank/DDBJ whole genome shotgun (WGS) entry which is preliminary data.</text>
</comment>
<protein>
    <submittedName>
        <fullName evidence="1">Uncharacterized protein</fullName>
    </submittedName>
</protein>